<dbReference type="Proteomes" id="UP000324897">
    <property type="component" value="Chromosome 1"/>
</dbReference>
<protein>
    <submittedName>
        <fullName evidence="2">Uncharacterized protein</fullName>
    </submittedName>
</protein>
<feature type="region of interest" description="Disordered" evidence="1">
    <location>
        <begin position="64"/>
        <end position="96"/>
    </location>
</feature>
<name>A0A5J9V3Q8_9POAL</name>
<gene>
    <name evidence="2" type="ORF">EJB05_21601</name>
</gene>
<reference evidence="2 3" key="1">
    <citation type="journal article" date="2019" name="Sci. Rep.">
        <title>A high-quality genome of Eragrostis curvula grass provides insights into Poaceae evolution and supports new strategies to enhance forage quality.</title>
        <authorList>
            <person name="Carballo J."/>
            <person name="Santos B.A.C.M."/>
            <person name="Zappacosta D."/>
            <person name="Garbus I."/>
            <person name="Selva J.P."/>
            <person name="Gallo C.A."/>
            <person name="Diaz A."/>
            <person name="Albertini E."/>
            <person name="Caccamo M."/>
            <person name="Echenique V."/>
        </authorList>
    </citation>
    <scope>NUCLEOTIDE SEQUENCE [LARGE SCALE GENOMIC DNA]</scope>
    <source>
        <strain evidence="3">cv. Victoria</strain>
        <tissue evidence="2">Leaf</tissue>
    </source>
</reference>
<evidence type="ECO:0000313" key="3">
    <source>
        <dbReference type="Proteomes" id="UP000324897"/>
    </source>
</evidence>
<accession>A0A5J9V3Q8</accession>
<dbReference type="Gramene" id="TVU30001">
    <property type="protein sequence ID" value="TVU30001"/>
    <property type="gene ID" value="EJB05_21601"/>
</dbReference>
<comment type="caution">
    <text evidence="2">The sequence shown here is derived from an EMBL/GenBank/DDBJ whole genome shotgun (WGS) entry which is preliminary data.</text>
</comment>
<evidence type="ECO:0000313" key="2">
    <source>
        <dbReference type="EMBL" id="TVU30001.1"/>
    </source>
</evidence>
<sequence length="96" mass="10724">MDAAATCEDVPTRLLLMMQSGCSPSARQMASEARRCSRFSSFHRFIRWELIQKKGIGSWVEKKVGLGKPNKMKEGEGKSQTPRWARQGRAAGSSNH</sequence>
<organism evidence="2 3">
    <name type="scientific">Eragrostis curvula</name>
    <name type="common">weeping love grass</name>
    <dbReference type="NCBI Taxonomy" id="38414"/>
    <lineage>
        <taxon>Eukaryota</taxon>
        <taxon>Viridiplantae</taxon>
        <taxon>Streptophyta</taxon>
        <taxon>Embryophyta</taxon>
        <taxon>Tracheophyta</taxon>
        <taxon>Spermatophyta</taxon>
        <taxon>Magnoliopsida</taxon>
        <taxon>Liliopsida</taxon>
        <taxon>Poales</taxon>
        <taxon>Poaceae</taxon>
        <taxon>PACMAD clade</taxon>
        <taxon>Chloridoideae</taxon>
        <taxon>Eragrostideae</taxon>
        <taxon>Eragrostidinae</taxon>
        <taxon>Eragrostis</taxon>
    </lineage>
</organism>
<dbReference type="AlphaFoldDB" id="A0A5J9V3Q8"/>
<evidence type="ECO:0000256" key="1">
    <source>
        <dbReference type="SAM" id="MobiDB-lite"/>
    </source>
</evidence>
<feature type="non-terminal residue" evidence="2">
    <location>
        <position position="1"/>
    </location>
</feature>
<dbReference type="EMBL" id="RWGY01000011">
    <property type="protein sequence ID" value="TVU30001.1"/>
    <property type="molecule type" value="Genomic_DNA"/>
</dbReference>
<proteinExistence type="predicted"/>
<keyword evidence="3" id="KW-1185">Reference proteome</keyword>